<gene>
    <name evidence="1" type="ORF">ACAOBT_LOCUS13748</name>
</gene>
<evidence type="ECO:0000313" key="1">
    <source>
        <dbReference type="EMBL" id="CAH1979992.1"/>
    </source>
</evidence>
<name>A0A9P0PBW3_ACAOB</name>
<proteinExistence type="predicted"/>
<protein>
    <submittedName>
        <fullName evidence="1">Uncharacterized protein</fullName>
    </submittedName>
</protein>
<sequence length="57" mass="7031">MYDYLNIMKSLSLCTFFFFNIIWPVLCSTSNSRETFWKYLVYIQSWIRIGVIFECIW</sequence>
<evidence type="ECO:0000313" key="2">
    <source>
        <dbReference type="Proteomes" id="UP001152888"/>
    </source>
</evidence>
<dbReference type="EMBL" id="CAKOFQ010006888">
    <property type="protein sequence ID" value="CAH1979992.1"/>
    <property type="molecule type" value="Genomic_DNA"/>
</dbReference>
<comment type="caution">
    <text evidence="1">The sequence shown here is derived from an EMBL/GenBank/DDBJ whole genome shotgun (WGS) entry which is preliminary data.</text>
</comment>
<accession>A0A9P0PBW3</accession>
<dbReference type="AlphaFoldDB" id="A0A9P0PBW3"/>
<reference evidence="1" key="1">
    <citation type="submission" date="2022-03" db="EMBL/GenBank/DDBJ databases">
        <authorList>
            <person name="Sayadi A."/>
        </authorList>
    </citation>
    <scope>NUCLEOTIDE SEQUENCE</scope>
</reference>
<keyword evidence="2" id="KW-1185">Reference proteome</keyword>
<organism evidence="1 2">
    <name type="scientific">Acanthoscelides obtectus</name>
    <name type="common">Bean weevil</name>
    <name type="synonym">Bruchus obtectus</name>
    <dbReference type="NCBI Taxonomy" id="200917"/>
    <lineage>
        <taxon>Eukaryota</taxon>
        <taxon>Metazoa</taxon>
        <taxon>Ecdysozoa</taxon>
        <taxon>Arthropoda</taxon>
        <taxon>Hexapoda</taxon>
        <taxon>Insecta</taxon>
        <taxon>Pterygota</taxon>
        <taxon>Neoptera</taxon>
        <taxon>Endopterygota</taxon>
        <taxon>Coleoptera</taxon>
        <taxon>Polyphaga</taxon>
        <taxon>Cucujiformia</taxon>
        <taxon>Chrysomeloidea</taxon>
        <taxon>Chrysomelidae</taxon>
        <taxon>Bruchinae</taxon>
        <taxon>Bruchini</taxon>
        <taxon>Acanthoscelides</taxon>
    </lineage>
</organism>
<dbReference type="Proteomes" id="UP001152888">
    <property type="component" value="Unassembled WGS sequence"/>
</dbReference>